<dbReference type="Pfam" id="PF02771">
    <property type="entry name" value="Acyl-CoA_dh_N"/>
    <property type="match status" value="1"/>
</dbReference>
<dbReference type="Proteomes" id="UP000037712">
    <property type="component" value="Unassembled WGS sequence"/>
</dbReference>
<dbReference type="InterPro" id="IPR009100">
    <property type="entry name" value="AcylCoA_DH/oxidase_NM_dom_sf"/>
</dbReference>
<dbReference type="InterPro" id="IPR036250">
    <property type="entry name" value="AcylCo_DH-like_C"/>
</dbReference>
<sequence length="383" mass="39809">MTAMAVEDRRMLTDAVRAAVSDVSPRPFFSPQGCGTDDALWKVLAGQIGLAGLLTPEDLGGAGAGVAETAAVLTELGAYLSPVPALATLGMAAPLLAVARGNRAAEELEARLASGLVGTVAWPHPDGTDLTPRIRVEESTSGPVLRGTAEFVLDGMAAQVVLVPAVAAAGVVLVAVETDATGVCRAPMTALDLTRGMARFVFDQAPVTVLTEPAPSADFLASGLDIALTCMAAEQVGIAARCHEQAVEWARERIQFDRPIGSFQAIKHSLVDLLMDLELSRSALEVAVRAADAYLESPSSQTSGALRTAASAAKAMCGDAASRVTDETLHIFGGIGFTWEHDAHLYFRRAKALDLLLGAPAEHRRRLAASLGVGTPPRRSAAS</sequence>
<dbReference type="GO" id="GO:0003995">
    <property type="term" value="F:acyl-CoA dehydrogenase activity"/>
    <property type="evidence" value="ECO:0007669"/>
    <property type="project" value="TreeGrafter"/>
</dbReference>
<dbReference type="Gene3D" id="1.20.140.10">
    <property type="entry name" value="Butyryl-CoA Dehydrogenase, subunit A, domain 3"/>
    <property type="match status" value="1"/>
</dbReference>
<accession>A0A0N0S1B5</accession>
<dbReference type="PANTHER" id="PTHR43884">
    <property type="entry name" value="ACYL-COA DEHYDROGENASE"/>
    <property type="match status" value="1"/>
</dbReference>
<comment type="similarity">
    <text evidence="2">Belongs to the acyl-CoA dehydrogenase family.</text>
</comment>
<evidence type="ECO:0000313" key="9">
    <source>
        <dbReference type="Proteomes" id="UP000037712"/>
    </source>
</evidence>
<comment type="cofactor">
    <cofactor evidence="1">
        <name>FAD</name>
        <dbReference type="ChEBI" id="CHEBI:57692"/>
    </cofactor>
</comment>
<dbReference type="SUPFAM" id="SSF56645">
    <property type="entry name" value="Acyl-CoA dehydrogenase NM domain-like"/>
    <property type="match status" value="1"/>
</dbReference>
<feature type="domain" description="Acyl-CoA dehydrogenase/oxidase C-terminal" evidence="6">
    <location>
        <begin position="225"/>
        <end position="371"/>
    </location>
</feature>
<keyword evidence="4" id="KW-0274">FAD</keyword>
<evidence type="ECO:0000313" key="8">
    <source>
        <dbReference type="EMBL" id="KOS58201.1"/>
    </source>
</evidence>
<name>A0A0N0S1B5_RHORH</name>
<evidence type="ECO:0000256" key="5">
    <source>
        <dbReference type="ARBA" id="ARBA00023002"/>
    </source>
</evidence>
<evidence type="ECO:0000259" key="6">
    <source>
        <dbReference type="Pfam" id="PF00441"/>
    </source>
</evidence>
<reference evidence="9" key="2">
    <citation type="submission" date="2015-01" db="EMBL/GenBank/DDBJ databases">
        <title>Draft genome sequence of potential hydrocarbon metabolising strain of Rhodococcus rhodochrous.</title>
        <authorList>
            <person name="Aggarwal R.K."/>
            <person name="Dawar C."/>
        </authorList>
    </citation>
    <scope>NUCLEOTIDE SEQUENCE [LARGE SCALE GENOMIC DNA]</scope>
    <source>
        <strain evidence="9">KG-21</strain>
    </source>
</reference>
<keyword evidence="3" id="KW-0285">Flavoprotein</keyword>
<dbReference type="Pfam" id="PF00441">
    <property type="entry name" value="Acyl-CoA_dh_1"/>
    <property type="match status" value="1"/>
</dbReference>
<keyword evidence="5" id="KW-0560">Oxidoreductase</keyword>
<dbReference type="InterPro" id="IPR009075">
    <property type="entry name" value="AcylCo_DH/oxidase_C"/>
</dbReference>
<evidence type="ECO:0000256" key="3">
    <source>
        <dbReference type="ARBA" id="ARBA00022630"/>
    </source>
</evidence>
<evidence type="ECO:0000256" key="2">
    <source>
        <dbReference type="ARBA" id="ARBA00009347"/>
    </source>
</evidence>
<dbReference type="GO" id="GO:0050660">
    <property type="term" value="F:flavin adenine dinucleotide binding"/>
    <property type="evidence" value="ECO:0007669"/>
    <property type="project" value="InterPro"/>
</dbReference>
<reference evidence="8 9" key="1">
    <citation type="journal article" date="2015" name="Genome Announc.">
        <title>Draft Genome Sequence of Rhodococcus rhodochrous Strain KG-21, a Soil Isolate from Oil Fields of Krishna-Godavari Basin, India.</title>
        <authorList>
            <person name="Dawar C."/>
            <person name="Aggarwal R.K."/>
        </authorList>
    </citation>
    <scope>NUCLEOTIDE SEQUENCE [LARGE SCALE GENOMIC DNA]</scope>
    <source>
        <strain evidence="8 9">KG-21</strain>
    </source>
</reference>
<evidence type="ECO:0000256" key="1">
    <source>
        <dbReference type="ARBA" id="ARBA00001974"/>
    </source>
</evidence>
<dbReference type="PATRIC" id="fig|1441923.3.peg.263"/>
<proteinExistence type="inferred from homology"/>
<dbReference type="InterPro" id="IPR037069">
    <property type="entry name" value="AcylCoA_DH/ox_N_sf"/>
</dbReference>
<dbReference type="Gene3D" id="1.10.540.10">
    <property type="entry name" value="Acyl-CoA dehydrogenase/oxidase, N-terminal domain"/>
    <property type="match status" value="1"/>
</dbReference>
<dbReference type="EMBL" id="AZYO01000001">
    <property type="protein sequence ID" value="KOS58201.1"/>
    <property type="molecule type" value="Genomic_DNA"/>
</dbReference>
<evidence type="ECO:0008006" key="10">
    <source>
        <dbReference type="Google" id="ProtNLM"/>
    </source>
</evidence>
<comment type="caution">
    <text evidence="8">The sequence shown here is derived from an EMBL/GenBank/DDBJ whole genome shotgun (WGS) entry which is preliminary data.</text>
</comment>
<dbReference type="PANTHER" id="PTHR43884:SF20">
    <property type="entry name" value="ACYL-COA DEHYDROGENASE FADE28"/>
    <property type="match status" value="1"/>
</dbReference>
<dbReference type="AlphaFoldDB" id="A0A0N0S1B5"/>
<feature type="domain" description="Acyl-CoA dehydrogenase/oxidase N-terminal" evidence="7">
    <location>
        <begin position="7"/>
        <end position="93"/>
    </location>
</feature>
<evidence type="ECO:0000259" key="7">
    <source>
        <dbReference type="Pfam" id="PF02771"/>
    </source>
</evidence>
<dbReference type="SUPFAM" id="SSF47203">
    <property type="entry name" value="Acyl-CoA dehydrogenase C-terminal domain-like"/>
    <property type="match status" value="1"/>
</dbReference>
<dbReference type="InterPro" id="IPR046373">
    <property type="entry name" value="Acyl-CoA_Oxase/DH_mid-dom_sf"/>
</dbReference>
<dbReference type="InterPro" id="IPR013786">
    <property type="entry name" value="AcylCoA_DH/ox_N"/>
</dbReference>
<organism evidence="8 9">
    <name type="scientific">Rhodococcus rhodochrous KG-21</name>
    <dbReference type="NCBI Taxonomy" id="1441923"/>
    <lineage>
        <taxon>Bacteria</taxon>
        <taxon>Bacillati</taxon>
        <taxon>Actinomycetota</taxon>
        <taxon>Actinomycetes</taxon>
        <taxon>Mycobacteriales</taxon>
        <taxon>Nocardiaceae</taxon>
        <taxon>Rhodococcus</taxon>
    </lineage>
</organism>
<evidence type="ECO:0000256" key="4">
    <source>
        <dbReference type="ARBA" id="ARBA00022827"/>
    </source>
</evidence>
<protein>
    <recommendedName>
        <fullName evidence="10">Acyl-CoA dehydrogenase</fullName>
    </recommendedName>
</protein>
<dbReference type="Gene3D" id="2.40.110.10">
    <property type="entry name" value="Butyryl-CoA Dehydrogenase, subunit A, domain 2"/>
    <property type="match status" value="1"/>
</dbReference>
<gene>
    <name evidence="8" type="ORF">Z051_01180</name>
</gene>